<proteinExistence type="inferred from homology"/>
<dbReference type="Pfam" id="PF04072">
    <property type="entry name" value="LCM"/>
    <property type="match status" value="1"/>
</dbReference>
<dbReference type="PIRSF" id="PIRSF016305">
    <property type="entry name" value="LCM_mtfrase"/>
    <property type="match status" value="1"/>
</dbReference>
<sequence>MSAFDPNIMGIDDTFTSSNSSSSTSTSSASSRNPNYTTNRHSTTALTSSLDAYRSKSSLQTYNYPLHDPYLPLFRTPCSSTGLTDTRSSNPLTRRGYYVRQKCVDITVDKFIKGGGTQIVELGSGWSTLYLRMFESFEDDFTWVEVDYPSLLDSKIECLSQVKDLTGSLKFLKRDITGDAFVDDLKKLIDPSVRTLFILEAVGMYIPSSSFSDLLRNLTGEFKKCEVAVYDVVLQGRFGLMMKENLVKAGVHPLGLSKTSLNAWSEFFSASNLKKSEVMTMLQAYKGGIMSREERMKCDGVEFLDEVEEWEMIMNCYCFCTGRNYDCD</sequence>
<feature type="region of interest" description="Disordered" evidence="8">
    <location>
        <begin position="1"/>
        <end position="41"/>
    </location>
</feature>
<reference evidence="10" key="1">
    <citation type="journal article" date="2023" name="Commun. Biol.">
        <title>Genome analysis of Parmales, the sister group of diatoms, reveals the evolutionary specialization of diatoms from phago-mixotrophs to photoautotrophs.</title>
        <authorList>
            <person name="Ban H."/>
            <person name="Sato S."/>
            <person name="Yoshikawa S."/>
            <person name="Yamada K."/>
            <person name="Nakamura Y."/>
            <person name="Ichinomiya M."/>
            <person name="Sato N."/>
            <person name="Blanc-Mathieu R."/>
            <person name="Endo H."/>
            <person name="Kuwata A."/>
            <person name="Ogata H."/>
        </authorList>
    </citation>
    <scope>NUCLEOTIDE SEQUENCE [LARGE SCALE GENOMIC DNA]</scope>
    <source>
        <strain evidence="10">NIES 3701</strain>
    </source>
</reference>
<evidence type="ECO:0000256" key="8">
    <source>
        <dbReference type="SAM" id="MobiDB-lite"/>
    </source>
</evidence>
<name>A0A9W7B4R4_9STRA</name>
<accession>A0A9W7B4R4</accession>
<comment type="similarity">
    <text evidence="2 6">Belongs to the methyltransferase superfamily. LCMT family.</text>
</comment>
<evidence type="ECO:0000256" key="1">
    <source>
        <dbReference type="ARBA" id="ARBA00000724"/>
    </source>
</evidence>
<dbReference type="GO" id="GO:0018423">
    <property type="term" value="F:protein C-terminal leucine carboxyl O-methyltransferase activity"/>
    <property type="evidence" value="ECO:0007669"/>
    <property type="project" value="UniProtKB-EC"/>
</dbReference>
<dbReference type="InterPro" id="IPR016651">
    <property type="entry name" value="LCMT1"/>
</dbReference>
<comment type="function">
    <text evidence="6">Methylates the carboxyl group of the C-terminal leucine residue of protein phosphatase 2A catalytic subunits to form alpha-leucine ester residues.</text>
</comment>
<feature type="binding site" evidence="7">
    <location>
        <position position="200"/>
    </location>
    <ligand>
        <name>S-adenosyl-L-methionine</name>
        <dbReference type="ChEBI" id="CHEBI:59789"/>
    </ligand>
</feature>
<dbReference type="PANTHER" id="PTHR13600:SF21">
    <property type="entry name" value="LEUCINE CARBOXYL METHYLTRANSFERASE 1"/>
    <property type="match status" value="1"/>
</dbReference>
<dbReference type="OrthoDB" id="203237at2759"/>
<evidence type="ECO:0000256" key="6">
    <source>
        <dbReference type="PIRNR" id="PIRNR016305"/>
    </source>
</evidence>
<comment type="caution">
    <text evidence="9">The sequence shown here is derived from an EMBL/GenBank/DDBJ whole genome shotgun (WGS) entry which is preliminary data.</text>
</comment>
<dbReference type="InterPro" id="IPR029063">
    <property type="entry name" value="SAM-dependent_MTases_sf"/>
</dbReference>
<dbReference type="AlphaFoldDB" id="A0A9W7B4R4"/>
<keyword evidence="3 6" id="KW-0489">Methyltransferase</keyword>
<dbReference type="InterPro" id="IPR007213">
    <property type="entry name" value="Ppm1/Ppm2/Tcmp"/>
</dbReference>
<keyword evidence="5 6" id="KW-0949">S-adenosyl-L-methionine</keyword>
<dbReference type="SUPFAM" id="SSF53335">
    <property type="entry name" value="S-adenosyl-L-methionine-dependent methyltransferases"/>
    <property type="match status" value="1"/>
</dbReference>
<feature type="binding site" evidence="7">
    <location>
        <position position="100"/>
    </location>
    <ligand>
        <name>S-adenosyl-L-methionine</name>
        <dbReference type="ChEBI" id="CHEBI:59789"/>
    </ligand>
</feature>
<evidence type="ECO:0000256" key="2">
    <source>
        <dbReference type="ARBA" id="ARBA00010703"/>
    </source>
</evidence>
<feature type="compositionally biased region" description="Polar residues" evidence="8">
    <location>
        <begin position="32"/>
        <end position="41"/>
    </location>
</feature>
<keyword evidence="4 6" id="KW-0808">Transferase</keyword>
<gene>
    <name evidence="9" type="ORF">TrST_g9733</name>
</gene>
<keyword evidence="10" id="KW-1185">Reference proteome</keyword>
<dbReference type="EC" id="2.1.1.233" evidence="6"/>
<comment type="catalytic activity">
    <reaction evidence="1 6">
        <text>[phosphatase 2A protein]-C-terminal L-leucine + S-adenosyl-L-methionine = [phosphatase 2A protein]-C-terminal L-leucine methyl ester + S-adenosyl-L-homocysteine</text>
        <dbReference type="Rhea" id="RHEA:48544"/>
        <dbReference type="Rhea" id="RHEA-COMP:12134"/>
        <dbReference type="Rhea" id="RHEA-COMP:12135"/>
        <dbReference type="ChEBI" id="CHEBI:57856"/>
        <dbReference type="ChEBI" id="CHEBI:59789"/>
        <dbReference type="ChEBI" id="CHEBI:90516"/>
        <dbReference type="ChEBI" id="CHEBI:90517"/>
        <dbReference type="EC" id="2.1.1.233"/>
    </reaction>
</comment>
<feature type="binding site" evidence="7">
    <location>
        <position position="123"/>
    </location>
    <ligand>
        <name>S-adenosyl-L-methionine</name>
        <dbReference type="ChEBI" id="CHEBI:59789"/>
    </ligand>
</feature>
<evidence type="ECO:0000256" key="7">
    <source>
        <dbReference type="PIRSR" id="PIRSR016305-1"/>
    </source>
</evidence>
<evidence type="ECO:0000256" key="3">
    <source>
        <dbReference type="ARBA" id="ARBA00022603"/>
    </source>
</evidence>
<feature type="binding site" evidence="7">
    <location>
        <begin position="175"/>
        <end position="176"/>
    </location>
    <ligand>
        <name>S-adenosyl-L-methionine</name>
        <dbReference type="ChEBI" id="CHEBI:59789"/>
    </ligand>
</feature>
<dbReference type="Proteomes" id="UP001165085">
    <property type="component" value="Unassembled WGS sequence"/>
</dbReference>
<dbReference type="Gene3D" id="3.40.50.150">
    <property type="entry name" value="Vaccinia Virus protein VP39"/>
    <property type="match status" value="1"/>
</dbReference>
<evidence type="ECO:0000313" key="9">
    <source>
        <dbReference type="EMBL" id="GMH82066.1"/>
    </source>
</evidence>
<dbReference type="EMBL" id="BRXY01000265">
    <property type="protein sequence ID" value="GMH82066.1"/>
    <property type="molecule type" value="Genomic_DNA"/>
</dbReference>
<evidence type="ECO:0000256" key="5">
    <source>
        <dbReference type="ARBA" id="ARBA00022691"/>
    </source>
</evidence>
<protein>
    <recommendedName>
        <fullName evidence="6">Leucine carboxyl methyltransferase 1</fullName>
        <ecNumber evidence="6">2.1.1.233</ecNumber>
    </recommendedName>
</protein>
<evidence type="ECO:0000313" key="10">
    <source>
        <dbReference type="Proteomes" id="UP001165085"/>
    </source>
</evidence>
<dbReference type="GO" id="GO:0032259">
    <property type="term" value="P:methylation"/>
    <property type="evidence" value="ECO:0007669"/>
    <property type="project" value="UniProtKB-KW"/>
</dbReference>
<dbReference type="PANTHER" id="PTHR13600">
    <property type="entry name" value="LEUCINE CARBOXYL METHYLTRANSFERASE"/>
    <property type="match status" value="1"/>
</dbReference>
<organism evidence="9 10">
    <name type="scientific">Triparma strigata</name>
    <dbReference type="NCBI Taxonomy" id="1606541"/>
    <lineage>
        <taxon>Eukaryota</taxon>
        <taxon>Sar</taxon>
        <taxon>Stramenopiles</taxon>
        <taxon>Ochrophyta</taxon>
        <taxon>Bolidophyceae</taxon>
        <taxon>Parmales</taxon>
        <taxon>Triparmaceae</taxon>
        <taxon>Triparma</taxon>
    </lineage>
</organism>
<evidence type="ECO:0000256" key="4">
    <source>
        <dbReference type="ARBA" id="ARBA00022679"/>
    </source>
</evidence>
<feature type="compositionally biased region" description="Low complexity" evidence="8">
    <location>
        <begin position="16"/>
        <end position="31"/>
    </location>
</feature>